<dbReference type="GO" id="GO:0043165">
    <property type="term" value="P:Gram-negative-bacterium-type cell outer membrane assembly"/>
    <property type="evidence" value="ECO:0007669"/>
    <property type="project" value="UniProtKB-UniRule"/>
</dbReference>
<evidence type="ECO:0000256" key="6">
    <source>
        <dbReference type="HAMAP-Rule" id="MF_01186"/>
    </source>
</evidence>
<dbReference type="GO" id="GO:0009279">
    <property type="term" value="C:cell outer membrane"/>
    <property type="evidence" value="ECO:0007669"/>
    <property type="project" value="UniProtKB-SubCell"/>
</dbReference>
<protein>
    <recommendedName>
        <fullName evidence="6">LPS-assembly lipoprotein LptE</fullName>
    </recommendedName>
</protein>
<keyword evidence="9" id="KW-1185">Reference proteome</keyword>
<evidence type="ECO:0000313" key="8">
    <source>
        <dbReference type="EMBL" id="AJD49135.1"/>
    </source>
</evidence>
<name>A0A0B4XQR2_9GAMM</name>
<keyword evidence="2 6" id="KW-0472">Membrane</keyword>
<dbReference type="Gene3D" id="3.30.160.150">
    <property type="entry name" value="Lipoprotein like domain"/>
    <property type="match status" value="1"/>
</dbReference>
<dbReference type="Pfam" id="PF04390">
    <property type="entry name" value="LptE"/>
    <property type="match status" value="1"/>
</dbReference>
<accession>A0A0B4XQR2</accession>
<dbReference type="HAMAP" id="MF_01186">
    <property type="entry name" value="LPS_assembly_LptE"/>
    <property type="match status" value="1"/>
</dbReference>
<gene>
    <name evidence="6" type="primary">lptE</name>
    <name evidence="8" type="ORF">S7S_13615</name>
</gene>
<dbReference type="HOGENOM" id="CLU_103309_0_0_6"/>
<reference evidence="8 9" key="1">
    <citation type="journal article" date="2012" name="J. Bacteriol.">
        <title>Genome sequence of an alkane-degrading bacterium, Alcanivorax pacificus type strain W11-5, isolated from deep sea sediment.</title>
        <authorList>
            <person name="Lai Q."/>
            <person name="Shao Z."/>
        </authorList>
    </citation>
    <scope>NUCLEOTIDE SEQUENCE [LARGE SCALE GENOMIC DNA]</scope>
    <source>
        <strain evidence="8 9">W11-5</strain>
    </source>
</reference>
<dbReference type="PANTHER" id="PTHR38098">
    <property type="entry name" value="LPS-ASSEMBLY LIPOPROTEIN LPTE"/>
    <property type="match status" value="1"/>
</dbReference>
<dbReference type="GO" id="GO:0001530">
    <property type="term" value="F:lipopolysaccharide binding"/>
    <property type="evidence" value="ECO:0007669"/>
    <property type="project" value="TreeGrafter"/>
</dbReference>
<evidence type="ECO:0000313" key="9">
    <source>
        <dbReference type="Proteomes" id="UP000006764"/>
    </source>
</evidence>
<evidence type="ECO:0000256" key="5">
    <source>
        <dbReference type="ARBA" id="ARBA00023288"/>
    </source>
</evidence>
<comment type="function">
    <text evidence="6">Together with LptD, is involved in the assembly of lipopolysaccharide (LPS) at the surface of the outer membrane. Required for the proper assembly of LptD. Binds LPS and may serve as the LPS recognition site at the outer membrane.</text>
</comment>
<evidence type="ECO:0000256" key="3">
    <source>
        <dbReference type="ARBA" id="ARBA00023139"/>
    </source>
</evidence>
<dbReference type="GO" id="GO:1990351">
    <property type="term" value="C:transporter complex"/>
    <property type="evidence" value="ECO:0007669"/>
    <property type="project" value="TreeGrafter"/>
</dbReference>
<dbReference type="OrthoDB" id="7349153at2"/>
<evidence type="ECO:0000256" key="7">
    <source>
        <dbReference type="SAM" id="MobiDB-lite"/>
    </source>
</evidence>
<keyword evidence="4 6" id="KW-0998">Cell outer membrane</keyword>
<dbReference type="Proteomes" id="UP000006764">
    <property type="component" value="Chromosome"/>
</dbReference>
<dbReference type="InterPro" id="IPR007485">
    <property type="entry name" value="LPS_assembly_LptE"/>
</dbReference>
<dbReference type="PROSITE" id="PS51257">
    <property type="entry name" value="PROKAR_LIPOPROTEIN"/>
    <property type="match status" value="1"/>
</dbReference>
<keyword evidence="1 6" id="KW-0732">Signal</keyword>
<comment type="similarity">
    <text evidence="6">Belongs to the LptE lipoprotein family.</text>
</comment>
<comment type="subcellular location">
    <subcellularLocation>
        <location evidence="6">Cell outer membrane</location>
        <topology evidence="6">Lipid-anchor</topology>
    </subcellularLocation>
</comment>
<organism evidence="8 9">
    <name type="scientific">Isoalcanivorax pacificus W11-5</name>
    <dbReference type="NCBI Taxonomy" id="391936"/>
    <lineage>
        <taxon>Bacteria</taxon>
        <taxon>Pseudomonadati</taxon>
        <taxon>Pseudomonadota</taxon>
        <taxon>Gammaproteobacteria</taxon>
        <taxon>Oceanospirillales</taxon>
        <taxon>Alcanivoracaceae</taxon>
        <taxon>Isoalcanivorax</taxon>
    </lineage>
</organism>
<dbReference type="STRING" id="391936.S7S_13615"/>
<dbReference type="PANTHER" id="PTHR38098:SF1">
    <property type="entry name" value="LPS-ASSEMBLY LIPOPROTEIN LPTE"/>
    <property type="match status" value="1"/>
</dbReference>
<comment type="subunit">
    <text evidence="6">Component of the lipopolysaccharide transport and assembly complex. Interacts with LptD.</text>
</comment>
<dbReference type="AlphaFoldDB" id="A0A0B4XQR2"/>
<dbReference type="RefSeq" id="WP_008734163.1">
    <property type="nucleotide sequence ID" value="NZ_CP004387.1"/>
</dbReference>
<evidence type="ECO:0000256" key="1">
    <source>
        <dbReference type="ARBA" id="ARBA00022729"/>
    </source>
</evidence>
<keyword evidence="3 6" id="KW-0564">Palmitate</keyword>
<evidence type="ECO:0000256" key="4">
    <source>
        <dbReference type="ARBA" id="ARBA00023237"/>
    </source>
</evidence>
<dbReference type="GO" id="GO:0015920">
    <property type="term" value="P:lipopolysaccharide transport"/>
    <property type="evidence" value="ECO:0007669"/>
    <property type="project" value="TreeGrafter"/>
</dbReference>
<dbReference type="KEGG" id="apac:S7S_13615"/>
<proteinExistence type="inferred from homology"/>
<sequence length="187" mass="20476">MIRRALLPALLGLSLVLSGCGFKLRGAPEYQNLAALTVTGGSYDLRDGTLDALEASGVAVHDAAPQTLRIDNERFGRRTVAVDAQGRAAEIELRYSFFWQLADSKTSTAITPRRQITLVRNFNYDPENATASSDEESYTRQDMYRDATWQLLRQLDAATRDMFIDNATDDGAPPPVPEGAQPDPGAL</sequence>
<keyword evidence="5 6" id="KW-0449">Lipoprotein</keyword>
<dbReference type="EMBL" id="CP004387">
    <property type="protein sequence ID" value="AJD49135.1"/>
    <property type="molecule type" value="Genomic_DNA"/>
</dbReference>
<evidence type="ECO:0000256" key="2">
    <source>
        <dbReference type="ARBA" id="ARBA00023136"/>
    </source>
</evidence>
<feature type="region of interest" description="Disordered" evidence="7">
    <location>
        <begin position="163"/>
        <end position="187"/>
    </location>
</feature>